<dbReference type="GO" id="GO:0000122">
    <property type="term" value="P:negative regulation of transcription by RNA polymerase II"/>
    <property type="evidence" value="ECO:0007669"/>
    <property type="project" value="TreeGrafter"/>
</dbReference>
<dbReference type="PRINTS" id="PR00504">
    <property type="entry name" value="CHROMODOMAIN"/>
</dbReference>
<evidence type="ECO:0000256" key="5">
    <source>
        <dbReference type="ARBA" id="ARBA00023242"/>
    </source>
</evidence>
<dbReference type="Pfam" id="PF00385">
    <property type="entry name" value="Chromo"/>
    <property type="match status" value="1"/>
</dbReference>
<dbReference type="SUPFAM" id="SSF54160">
    <property type="entry name" value="Chromo domain-like"/>
    <property type="match status" value="1"/>
</dbReference>
<dbReference type="STRING" id="109280.ENSHCOP00000024286"/>
<feature type="region of interest" description="Disordered" evidence="6">
    <location>
        <begin position="225"/>
        <end position="246"/>
    </location>
</feature>
<feature type="domain" description="Chromo" evidence="7">
    <location>
        <begin position="11"/>
        <end position="69"/>
    </location>
</feature>
<feature type="region of interest" description="Disordered" evidence="6">
    <location>
        <begin position="466"/>
        <end position="504"/>
    </location>
</feature>
<dbReference type="OrthoDB" id="1918685at2759"/>
<dbReference type="GO" id="GO:0035102">
    <property type="term" value="C:PRC1 complex"/>
    <property type="evidence" value="ECO:0007669"/>
    <property type="project" value="TreeGrafter"/>
</dbReference>
<dbReference type="InterPro" id="IPR033773">
    <property type="entry name" value="CBX7_C"/>
</dbReference>
<dbReference type="InterPro" id="IPR016197">
    <property type="entry name" value="Chromo-like_dom_sf"/>
</dbReference>
<proteinExistence type="predicted"/>
<dbReference type="GO" id="GO:0032183">
    <property type="term" value="F:SUMO binding"/>
    <property type="evidence" value="ECO:0007669"/>
    <property type="project" value="TreeGrafter"/>
</dbReference>
<dbReference type="PANTHER" id="PTHR46727">
    <property type="entry name" value="E3 SUMO-PROTEIN LIGASE CBX4"/>
    <property type="match status" value="1"/>
</dbReference>
<dbReference type="InterPro" id="IPR017984">
    <property type="entry name" value="Chromo_dom_subgr"/>
</dbReference>
<protein>
    <submittedName>
        <fullName evidence="8">Chromobox 4</fullName>
    </submittedName>
</protein>
<accession>A0A3Q3DZ74</accession>
<dbReference type="PANTHER" id="PTHR46727:SF1">
    <property type="entry name" value="E3 SUMO-PROTEIN LIGASE CBX4"/>
    <property type="match status" value="1"/>
</dbReference>
<reference evidence="8" key="2">
    <citation type="submission" date="2025-09" db="UniProtKB">
        <authorList>
            <consortium name="Ensembl"/>
        </authorList>
    </citation>
    <scope>IDENTIFICATION</scope>
</reference>
<dbReference type="GO" id="GO:0061665">
    <property type="term" value="F:SUMO ligase activity"/>
    <property type="evidence" value="ECO:0007669"/>
    <property type="project" value="TreeGrafter"/>
</dbReference>
<comment type="subcellular location">
    <subcellularLocation>
        <location evidence="1">Nucleus</location>
    </subcellularLocation>
</comment>
<feature type="compositionally biased region" description="Basic and acidic residues" evidence="6">
    <location>
        <begin position="225"/>
        <end position="238"/>
    </location>
</feature>
<keyword evidence="2" id="KW-0678">Repressor</keyword>
<dbReference type="SMART" id="SM00298">
    <property type="entry name" value="CHROMO"/>
    <property type="match status" value="1"/>
</dbReference>
<evidence type="ECO:0000313" key="9">
    <source>
        <dbReference type="Proteomes" id="UP000264820"/>
    </source>
</evidence>
<reference evidence="8" key="1">
    <citation type="submission" date="2025-08" db="UniProtKB">
        <authorList>
            <consortium name="Ensembl"/>
        </authorList>
    </citation>
    <scope>IDENTIFICATION</scope>
</reference>
<dbReference type="RefSeq" id="XP_019745074.1">
    <property type="nucleotide sequence ID" value="XM_019889515.1"/>
</dbReference>
<dbReference type="Proteomes" id="UP000264820">
    <property type="component" value="Unplaced"/>
</dbReference>
<keyword evidence="9" id="KW-1185">Reference proteome</keyword>
<dbReference type="AlphaFoldDB" id="A0A3Q3DZ74"/>
<evidence type="ECO:0000256" key="1">
    <source>
        <dbReference type="ARBA" id="ARBA00004123"/>
    </source>
</evidence>
<dbReference type="InterPro" id="IPR023779">
    <property type="entry name" value="Chromodomain_CS"/>
</dbReference>
<keyword evidence="5" id="KW-0539">Nucleus</keyword>
<sequence length="560" mass="63188">MELPAAGEHVFAVESIEKKRSRKGRVEYLVKWRGWSPKYNTWEPEENILDPRLLDAFEDRERQEQLMGYRKRGPKPKHLLVQVPSFARRSSILAGRHESSLQGDSCHDTNSVPMLRPQSQQYQLNGKKHHQFQPMSRECETEQHANGTKFYYQLNTKKHHHYQPGLQMHESVFAKPREVNARELPIKGYNLPPVLQQKWFRDKTSGVLTKVKDITMELKKLPADLNGHKEQEEAKPKDPASVQHNGVSGSKLKIVKNKNKNGRIVIVMSKYMENGMEDAKVTNAESQSAEAFSQGADNAERHLEKMKLVKHLGLVNGFAKKPKADSGFTGDSTKESEQPAHTKLAVTEQDQHFEVRGQCLLPAHQPLQLTPKSNLVSSPLDTGVPVFTDKNTTQDEFQGLKRHHTDTDNEEHGSNKRLFISHHTLSSPTQSISTDQNDLRGPFSLQHCDYADHDQEEPIDLSVVKSRPQVAASAGSQPERHTQDGTQTDSQVKEQTESQPQAETENIAIVDTVDSPTVGHQETGKVETAFPSFQPFLGNIVITDITTNCLTVTFKEYVTV</sequence>
<dbReference type="Ensembl" id="ENSHCOT00000017335.1">
    <property type="protein sequence ID" value="ENSHCOP00000024286.1"/>
    <property type="gene ID" value="ENSHCOG00000013487.1"/>
</dbReference>
<evidence type="ECO:0000259" key="7">
    <source>
        <dbReference type="PROSITE" id="PS50013"/>
    </source>
</evidence>
<keyword evidence="3" id="KW-0805">Transcription regulation</keyword>
<dbReference type="CDD" id="cd18627">
    <property type="entry name" value="CD_polycomb_like"/>
    <property type="match status" value="1"/>
</dbReference>
<dbReference type="GO" id="GO:0016925">
    <property type="term" value="P:protein sumoylation"/>
    <property type="evidence" value="ECO:0007669"/>
    <property type="project" value="TreeGrafter"/>
</dbReference>
<evidence type="ECO:0000256" key="4">
    <source>
        <dbReference type="ARBA" id="ARBA00023163"/>
    </source>
</evidence>
<name>A0A3Q3DZ74_HIPCM</name>
<dbReference type="InterPro" id="IPR000953">
    <property type="entry name" value="Chromo/chromo_shadow_dom"/>
</dbReference>
<dbReference type="PROSITE" id="PS00598">
    <property type="entry name" value="CHROMO_1"/>
    <property type="match status" value="1"/>
</dbReference>
<dbReference type="Gene3D" id="2.40.50.40">
    <property type="match status" value="1"/>
</dbReference>
<dbReference type="OMA" id="CGYADQE"/>
<dbReference type="FunFam" id="2.40.50.40:FF:000006">
    <property type="entry name" value="Chromobox protein homolog 7"/>
    <property type="match status" value="1"/>
</dbReference>
<keyword evidence="4" id="KW-0804">Transcription</keyword>
<dbReference type="PROSITE" id="PS50013">
    <property type="entry name" value="CHROMO_2"/>
    <property type="match status" value="1"/>
</dbReference>
<dbReference type="GeneID" id="109527525"/>
<evidence type="ECO:0000313" key="8">
    <source>
        <dbReference type="Ensembl" id="ENSHCOP00000024286.1"/>
    </source>
</evidence>
<feature type="compositionally biased region" description="Polar residues" evidence="6">
    <location>
        <begin position="425"/>
        <end position="436"/>
    </location>
</feature>
<evidence type="ECO:0000256" key="3">
    <source>
        <dbReference type="ARBA" id="ARBA00023015"/>
    </source>
</evidence>
<organism evidence="8 9">
    <name type="scientific">Hippocampus comes</name>
    <name type="common">Tiger tail seahorse</name>
    <dbReference type="NCBI Taxonomy" id="109280"/>
    <lineage>
        <taxon>Eukaryota</taxon>
        <taxon>Metazoa</taxon>
        <taxon>Chordata</taxon>
        <taxon>Craniata</taxon>
        <taxon>Vertebrata</taxon>
        <taxon>Euteleostomi</taxon>
        <taxon>Actinopterygii</taxon>
        <taxon>Neopterygii</taxon>
        <taxon>Teleostei</taxon>
        <taxon>Neoteleostei</taxon>
        <taxon>Acanthomorphata</taxon>
        <taxon>Syngnathiaria</taxon>
        <taxon>Syngnathiformes</taxon>
        <taxon>Syngnathoidei</taxon>
        <taxon>Syngnathidae</taxon>
        <taxon>Hippocampus</taxon>
    </lineage>
</organism>
<evidence type="ECO:0000256" key="2">
    <source>
        <dbReference type="ARBA" id="ARBA00022491"/>
    </source>
</evidence>
<dbReference type="GeneTree" id="ENSGT00940000160081"/>
<dbReference type="KEGG" id="hcq:109527525"/>
<dbReference type="Pfam" id="PF17218">
    <property type="entry name" value="CBX7_C"/>
    <property type="match status" value="1"/>
</dbReference>
<dbReference type="InterPro" id="IPR023780">
    <property type="entry name" value="Chromo_domain"/>
</dbReference>
<evidence type="ECO:0000256" key="6">
    <source>
        <dbReference type="SAM" id="MobiDB-lite"/>
    </source>
</evidence>
<feature type="region of interest" description="Disordered" evidence="6">
    <location>
        <begin position="425"/>
        <end position="446"/>
    </location>
</feature>
<dbReference type="InterPro" id="IPR043531">
    <property type="entry name" value="CBX4"/>
</dbReference>